<evidence type="ECO:0000256" key="11">
    <source>
        <dbReference type="SAM" id="SignalP"/>
    </source>
</evidence>
<reference evidence="13 14" key="2">
    <citation type="submission" date="2017-08" db="EMBL/GenBank/DDBJ databases">
        <title>WGS of novel Burkholderia cepaca complex species.</title>
        <authorList>
            <person name="Lipuma J."/>
            <person name="Spilker T."/>
        </authorList>
    </citation>
    <scope>NUCLEOTIDE SEQUENCE [LARGE SCALE GENOMIC DNA]</scope>
    <source>
        <strain evidence="13 14">AU17325</strain>
    </source>
</reference>
<evidence type="ECO:0000256" key="4">
    <source>
        <dbReference type="ARBA" id="ARBA00022617"/>
    </source>
</evidence>
<dbReference type="Gene3D" id="2.40.180.10">
    <property type="entry name" value="Catalase core domain"/>
    <property type="match status" value="1"/>
</dbReference>
<dbReference type="PANTHER" id="PTHR11465:SF9">
    <property type="entry name" value="CATALASE"/>
    <property type="match status" value="1"/>
</dbReference>
<dbReference type="GO" id="GO:0042744">
    <property type="term" value="P:hydrogen peroxide catabolic process"/>
    <property type="evidence" value="ECO:0007669"/>
    <property type="project" value="TreeGrafter"/>
</dbReference>
<evidence type="ECO:0000256" key="5">
    <source>
        <dbReference type="ARBA" id="ARBA00022723"/>
    </source>
</evidence>
<dbReference type="EMBL" id="NKFA01000044">
    <property type="protein sequence ID" value="OXI31137.1"/>
    <property type="molecule type" value="Genomic_DNA"/>
</dbReference>
<keyword evidence="3 8" id="KW-0575">Peroxidase</keyword>
<dbReference type="PROSITE" id="PS51402">
    <property type="entry name" value="CATALASE_3"/>
    <property type="match status" value="1"/>
</dbReference>
<comment type="caution">
    <text evidence="13">The sequence shown here is derived from an EMBL/GenBank/DDBJ whole genome shotgun (WGS) entry which is preliminary data.</text>
</comment>
<protein>
    <recommendedName>
        <fullName evidence="8">Catalase-related peroxidase</fullName>
        <ecNumber evidence="8">1.11.1.-</ecNumber>
    </recommendedName>
</protein>
<dbReference type="GO" id="GO:0005737">
    <property type="term" value="C:cytoplasm"/>
    <property type="evidence" value="ECO:0007669"/>
    <property type="project" value="TreeGrafter"/>
</dbReference>
<dbReference type="AlphaFoldDB" id="A0A228HLZ8"/>
<dbReference type="InterPro" id="IPR006311">
    <property type="entry name" value="TAT_signal"/>
</dbReference>
<evidence type="ECO:0000256" key="6">
    <source>
        <dbReference type="ARBA" id="ARBA00023002"/>
    </source>
</evidence>
<evidence type="ECO:0000256" key="1">
    <source>
        <dbReference type="ARBA" id="ARBA00002974"/>
    </source>
</evidence>
<organism evidence="13 14">
    <name type="scientific">Burkholderia aenigmatica</name>
    <dbReference type="NCBI Taxonomy" id="2015348"/>
    <lineage>
        <taxon>Bacteria</taxon>
        <taxon>Pseudomonadati</taxon>
        <taxon>Pseudomonadota</taxon>
        <taxon>Betaproteobacteria</taxon>
        <taxon>Burkholderiales</taxon>
        <taxon>Burkholderiaceae</taxon>
        <taxon>Burkholderia</taxon>
        <taxon>Burkholderia cepacia complex</taxon>
    </lineage>
</organism>
<dbReference type="Pfam" id="PF00199">
    <property type="entry name" value="Catalase"/>
    <property type="match status" value="1"/>
</dbReference>
<dbReference type="SUPFAM" id="SSF56634">
    <property type="entry name" value="Heme-dependent catalase-like"/>
    <property type="match status" value="1"/>
</dbReference>
<evidence type="ECO:0000256" key="2">
    <source>
        <dbReference type="ARBA" id="ARBA00005329"/>
    </source>
</evidence>
<dbReference type="RefSeq" id="WP_089454673.1">
    <property type="nucleotide sequence ID" value="NZ_NKFA01000044.1"/>
</dbReference>
<dbReference type="CDD" id="cd08153">
    <property type="entry name" value="srpA_like"/>
    <property type="match status" value="1"/>
</dbReference>
<feature type="binding site" description="axial binding residue" evidence="10">
    <location>
        <position position="354"/>
    </location>
    <ligand>
        <name>heme</name>
        <dbReference type="ChEBI" id="CHEBI:30413"/>
    </ligand>
    <ligandPart>
        <name>Fe</name>
        <dbReference type="ChEBI" id="CHEBI:18248"/>
    </ligandPart>
</feature>
<feature type="domain" description="Catalase core" evidence="12">
    <location>
        <begin position="39"/>
        <end position="365"/>
    </location>
</feature>
<dbReference type="InterPro" id="IPR024168">
    <property type="entry name" value="Catalase_SrpA-type_pred"/>
</dbReference>
<accession>A0A228HLZ8</accession>
<keyword evidence="4 8" id="KW-0349">Heme</keyword>
<evidence type="ECO:0000256" key="9">
    <source>
        <dbReference type="PIRSR" id="PIRSR000296-1"/>
    </source>
</evidence>
<dbReference type="InterPro" id="IPR011614">
    <property type="entry name" value="Catalase_core"/>
</dbReference>
<comment type="function">
    <text evidence="8">Has an organic peroxide-dependent peroxidase activity.</text>
</comment>
<keyword evidence="6 8" id="KW-0560">Oxidoreductase</keyword>
<evidence type="ECO:0000256" key="8">
    <source>
        <dbReference type="PIRNR" id="PIRNR000296"/>
    </source>
</evidence>
<keyword evidence="5 8" id="KW-0479">Metal-binding</keyword>
<dbReference type="InterPro" id="IPR020835">
    <property type="entry name" value="Catalase_sf"/>
</dbReference>
<evidence type="ECO:0000256" key="3">
    <source>
        <dbReference type="ARBA" id="ARBA00022559"/>
    </source>
</evidence>
<keyword evidence="7 8" id="KW-0408">Iron</keyword>
<feature type="signal peptide" evidence="11">
    <location>
        <begin position="1"/>
        <end position="38"/>
    </location>
</feature>
<dbReference type="EC" id="1.11.1.-" evidence="8"/>
<proteinExistence type="inferred from homology"/>
<dbReference type="GO" id="GO:0042542">
    <property type="term" value="P:response to hydrogen peroxide"/>
    <property type="evidence" value="ECO:0007669"/>
    <property type="project" value="TreeGrafter"/>
</dbReference>
<dbReference type="SMART" id="SM01060">
    <property type="entry name" value="Catalase"/>
    <property type="match status" value="1"/>
</dbReference>
<evidence type="ECO:0000259" key="12">
    <source>
        <dbReference type="SMART" id="SM01060"/>
    </source>
</evidence>
<evidence type="ECO:0000313" key="13">
    <source>
        <dbReference type="EMBL" id="OXI31137.1"/>
    </source>
</evidence>
<keyword evidence="11" id="KW-0732">Signal</keyword>
<dbReference type="InterPro" id="IPR018028">
    <property type="entry name" value="Catalase"/>
</dbReference>
<name>A0A228HLZ8_9BURK</name>
<dbReference type="PROSITE" id="PS51318">
    <property type="entry name" value="TAT"/>
    <property type="match status" value="1"/>
</dbReference>
<dbReference type="GO" id="GO:0004096">
    <property type="term" value="F:catalase activity"/>
    <property type="evidence" value="ECO:0007669"/>
    <property type="project" value="InterPro"/>
</dbReference>
<dbReference type="PIRSF" id="PIRSF000296">
    <property type="entry name" value="SrpA"/>
    <property type="match status" value="1"/>
</dbReference>
<feature type="active site" evidence="9">
    <location>
        <position position="84"/>
    </location>
</feature>
<feature type="chain" id="PRO_5013279933" description="Catalase-related peroxidase" evidence="11">
    <location>
        <begin position="39"/>
        <end position="365"/>
    </location>
</feature>
<dbReference type="Proteomes" id="UP000214600">
    <property type="component" value="Unassembled WGS sequence"/>
</dbReference>
<reference evidence="14" key="1">
    <citation type="submission" date="2017-06" db="EMBL/GenBank/DDBJ databases">
        <authorList>
            <person name="LiPuma J."/>
            <person name="Spilker T."/>
        </authorList>
    </citation>
    <scope>NUCLEOTIDE SEQUENCE [LARGE SCALE GENOMIC DNA]</scope>
    <source>
        <strain evidence="14">AU17325</strain>
    </source>
</reference>
<evidence type="ECO:0000313" key="14">
    <source>
        <dbReference type="Proteomes" id="UP000214600"/>
    </source>
</evidence>
<dbReference type="OrthoDB" id="255727at2"/>
<comment type="function">
    <text evidence="1">Decomposes hydrogen peroxide into water and oxygen; serves to protect cells from the toxic effects of hydrogen peroxide.</text>
</comment>
<gene>
    <name evidence="13" type="ORF">CFB84_42310</name>
</gene>
<evidence type="ECO:0000256" key="10">
    <source>
        <dbReference type="PIRSR" id="PIRSR000296-2"/>
    </source>
</evidence>
<evidence type="ECO:0000256" key="7">
    <source>
        <dbReference type="ARBA" id="ARBA00023004"/>
    </source>
</evidence>
<comment type="similarity">
    <text evidence="2 8">Belongs to the catalase family.</text>
</comment>
<comment type="cofactor">
    <cofactor evidence="8">
        <name>heme</name>
        <dbReference type="ChEBI" id="CHEBI:30413"/>
    </cofactor>
</comment>
<dbReference type="GO" id="GO:0020037">
    <property type="term" value="F:heme binding"/>
    <property type="evidence" value="ECO:0007669"/>
    <property type="project" value="InterPro"/>
</dbReference>
<dbReference type="GO" id="GO:0046872">
    <property type="term" value="F:metal ion binding"/>
    <property type="evidence" value="ECO:0007669"/>
    <property type="project" value="UniProtKB-KW"/>
</dbReference>
<dbReference type="Gene3D" id="1.20.1280.120">
    <property type="match status" value="1"/>
</dbReference>
<dbReference type="PANTHER" id="PTHR11465">
    <property type="entry name" value="CATALASE"/>
    <property type="match status" value="1"/>
</dbReference>
<sequence>MTDKTSESSRRSFLSAATRLTVAGAVAPMVGLPVAAQAATAASATAGDAAHPAVGNEYGEADAQHALDSLESAYGVHPAKRRNHTKGVGVLGQFVGSPAAAELSRSLLFSGETIEVVGRFSLAGGDPDAADTERSTRGVGLQFRLPGGALQHMTMLHTPMFFATMPKTFIDKFFALTPDPATGKPDPAVFKHFLATHPDHAAQAHFLGTVNPPWSYANCAFYGIHTFRFVDRAGKVTMVRWRFVPRDGERSLTDAQMKDAPRDFLEPRLMERLQRGPALWDMIVSIGEPGDPVINPTLLWPKERREIHAGTLTLSSAMQQEQAPSYGINFDPLVMADGIEATDDPILQFRSPSYGLSYSRRLRKI</sequence>